<name>A0A0A8ZTN9_ARUDO</name>
<protein>
    <submittedName>
        <fullName evidence="1">Uncharacterized protein</fullName>
    </submittedName>
</protein>
<dbReference type="AlphaFoldDB" id="A0A0A8ZTN9"/>
<reference evidence="1" key="2">
    <citation type="journal article" date="2015" name="Data Brief">
        <title>Shoot transcriptome of the giant reed, Arundo donax.</title>
        <authorList>
            <person name="Barrero R.A."/>
            <person name="Guerrero F.D."/>
            <person name="Moolhuijzen P."/>
            <person name="Goolsby J.A."/>
            <person name="Tidwell J."/>
            <person name="Bellgard S.E."/>
            <person name="Bellgard M.I."/>
        </authorList>
    </citation>
    <scope>NUCLEOTIDE SEQUENCE</scope>
    <source>
        <tissue evidence="1">Shoot tissue taken approximately 20 cm above the soil surface</tissue>
    </source>
</reference>
<dbReference type="EMBL" id="GBRH01255749">
    <property type="protein sequence ID" value="JAD42146.1"/>
    <property type="molecule type" value="Transcribed_RNA"/>
</dbReference>
<reference evidence="1" key="1">
    <citation type="submission" date="2014-09" db="EMBL/GenBank/DDBJ databases">
        <authorList>
            <person name="Magalhaes I.L.F."/>
            <person name="Oliveira U."/>
            <person name="Santos F.R."/>
            <person name="Vidigal T.H.D.A."/>
            <person name="Brescovit A.D."/>
            <person name="Santos A.J."/>
        </authorList>
    </citation>
    <scope>NUCLEOTIDE SEQUENCE</scope>
    <source>
        <tissue evidence="1">Shoot tissue taken approximately 20 cm above the soil surface</tissue>
    </source>
</reference>
<organism evidence="1">
    <name type="scientific">Arundo donax</name>
    <name type="common">Giant reed</name>
    <name type="synonym">Donax arundinaceus</name>
    <dbReference type="NCBI Taxonomy" id="35708"/>
    <lineage>
        <taxon>Eukaryota</taxon>
        <taxon>Viridiplantae</taxon>
        <taxon>Streptophyta</taxon>
        <taxon>Embryophyta</taxon>
        <taxon>Tracheophyta</taxon>
        <taxon>Spermatophyta</taxon>
        <taxon>Magnoliopsida</taxon>
        <taxon>Liliopsida</taxon>
        <taxon>Poales</taxon>
        <taxon>Poaceae</taxon>
        <taxon>PACMAD clade</taxon>
        <taxon>Arundinoideae</taxon>
        <taxon>Arundineae</taxon>
        <taxon>Arundo</taxon>
    </lineage>
</organism>
<proteinExistence type="predicted"/>
<evidence type="ECO:0000313" key="1">
    <source>
        <dbReference type="EMBL" id="JAD42146.1"/>
    </source>
</evidence>
<accession>A0A0A8ZTN9</accession>
<sequence>MQNLHNGKCRLYTDEKLSLTPRVYENYKRYDASRTANIVEVNKTIR</sequence>